<organism evidence="5 6">
    <name type="scientific">Chryseobacterium geocarposphaerae</name>
    <dbReference type="NCBI Taxonomy" id="1416776"/>
    <lineage>
        <taxon>Bacteria</taxon>
        <taxon>Pseudomonadati</taxon>
        <taxon>Bacteroidota</taxon>
        <taxon>Flavobacteriia</taxon>
        <taxon>Flavobacteriales</taxon>
        <taxon>Weeksellaceae</taxon>
        <taxon>Chryseobacterium group</taxon>
        <taxon>Chryseobacterium</taxon>
    </lineage>
</organism>
<dbReference type="SUPFAM" id="SSF49785">
    <property type="entry name" value="Galactose-binding domain-like"/>
    <property type="match status" value="1"/>
</dbReference>
<evidence type="ECO:0008006" key="7">
    <source>
        <dbReference type="Google" id="ProtNLM"/>
    </source>
</evidence>
<evidence type="ECO:0000256" key="2">
    <source>
        <dbReference type="SAM" id="SignalP"/>
    </source>
</evidence>
<feature type="chain" id="PRO_5046314332" description="Secreted protein (Por secretion system target)" evidence="2">
    <location>
        <begin position="20"/>
        <end position="269"/>
    </location>
</feature>
<dbReference type="Pfam" id="PF07675">
    <property type="entry name" value="Cleaved_Adhesin"/>
    <property type="match status" value="1"/>
</dbReference>
<dbReference type="NCBIfam" id="TIGR04183">
    <property type="entry name" value="Por_Secre_tail"/>
    <property type="match status" value="1"/>
</dbReference>
<dbReference type="InterPro" id="IPR026444">
    <property type="entry name" value="Secre_tail"/>
</dbReference>
<dbReference type="Proteomes" id="UP001184853">
    <property type="component" value="Unassembled WGS sequence"/>
</dbReference>
<evidence type="ECO:0000259" key="3">
    <source>
        <dbReference type="Pfam" id="PF07675"/>
    </source>
</evidence>
<comment type="caution">
    <text evidence="5">The sequence shown here is derived from an EMBL/GenBank/DDBJ whole genome shotgun (WGS) entry which is preliminary data.</text>
</comment>
<keyword evidence="1 2" id="KW-0732">Signal</keyword>
<dbReference type="InterPro" id="IPR008979">
    <property type="entry name" value="Galactose-bd-like_sf"/>
</dbReference>
<feature type="domain" description="Secretion system C-terminal sorting" evidence="4">
    <location>
        <begin position="202"/>
        <end position="267"/>
    </location>
</feature>
<gene>
    <name evidence="5" type="ORF">J2781_001277</name>
</gene>
<dbReference type="Gene3D" id="2.60.120.200">
    <property type="match status" value="1"/>
</dbReference>
<evidence type="ECO:0000313" key="6">
    <source>
        <dbReference type="Proteomes" id="UP001184853"/>
    </source>
</evidence>
<name>A0ABU1LCA5_9FLAO</name>
<evidence type="ECO:0000256" key="1">
    <source>
        <dbReference type="ARBA" id="ARBA00022729"/>
    </source>
</evidence>
<evidence type="ECO:0000259" key="4">
    <source>
        <dbReference type="Pfam" id="PF18962"/>
    </source>
</evidence>
<keyword evidence="6" id="KW-1185">Reference proteome</keyword>
<dbReference type="NCBIfam" id="NF038128">
    <property type="entry name" value="choice_anch_J"/>
    <property type="match status" value="1"/>
</dbReference>
<sequence>MKKILLFGMLALASLEVNAQTTIFNETFESGSGISMPGDWIRTSMGTGSGNLGWRVYSLSQVANPTGFTGKVAATQALSADNLLYSPTISLPAGSSYSLTFKVASNTQDGAYESDNNYAVYAVAPTSPYNGTQTPVFQELLTVPNVAQSKTVDLSAFAGQDIRLLFRHYNTSARSLIIDDVKVTQMSTLATSEVSAKNQVSVYPNPATDYLMIKSEGKINSIETFDMMGRRMDTMLDGNKVNVKNLTPGAYIITVDTKGNKFSQKFIKK</sequence>
<feature type="signal peptide" evidence="2">
    <location>
        <begin position="1"/>
        <end position="19"/>
    </location>
</feature>
<dbReference type="EMBL" id="JAVDQS010000002">
    <property type="protein sequence ID" value="MDR6404362.1"/>
    <property type="molecule type" value="Genomic_DNA"/>
</dbReference>
<dbReference type="Pfam" id="PF18962">
    <property type="entry name" value="Por_Secre_tail"/>
    <property type="match status" value="1"/>
</dbReference>
<proteinExistence type="predicted"/>
<evidence type="ECO:0000313" key="5">
    <source>
        <dbReference type="EMBL" id="MDR6404362.1"/>
    </source>
</evidence>
<protein>
    <recommendedName>
        <fullName evidence="7">Secreted protein (Por secretion system target)</fullName>
    </recommendedName>
</protein>
<dbReference type="InterPro" id="IPR011628">
    <property type="entry name" value="Cleaved_adhesin"/>
</dbReference>
<dbReference type="RefSeq" id="WP_115980894.1">
    <property type="nucleotide sequence ID" value="NZ_JAVDQS010000002.1"/>
</dbReference>
<accession>A0ABU1LCA5</accession>
<feature type="domain" description="Cleaved adhesin" evidence="3">
    <location>
        <begin position="25"/>
        <end position="183"/>
    </location>
</feature>
<reference evidence="5 6" key="1">
    <citation type="submission" date="2023-07" db="EMBL/GenBank/DDBJ databases">
        <title>Sorghum-associated microbial communities from plants grown in Nebraska, USA.</title>
        <authorList>
            <person name="Schachtman D."/>
        </authorList>
    </citation>
    <scope>NUCLEOTIDE SEQUENCE [LARGE SCALE GENOMIC DNA]</scope>
    <source>
        <strain evidence="5 6">DS1709</strain>
    </source>
</reference>